<evidence type="ECO:0000256" key="3">
    <source>
        <dbReference type="ARBA" id="ARBA00034247"/>
    </source>
</evidence>
<dbReference type="SUPFAM" id="SSF55073">
    <property type="entry name" value="Nucleotide cyclase"/>
    <property type="match status" value="1"/>
</dbReference>
<dbReference type="GO" id="GO:0043709">
    <property type="term" value="P:cell adhesion involved in single-species biofilm formation"/>
    <property type="evidence" value="ECO:0007669"/>
    <property type="project" value="TreeGrafter"/>
</dbReference>
<keyword evidence="4" id="KW-0597">Phosphoprotein</keyword>
<comment type="catalytic activity">
    <reaction evidence="3">
        <text>2 GTP = 3',3'-c-di-GMP + 2 diphosphate</text>
        <dbReference type="Rhea" id="RHEA:24898"/>
        <dbReference type="ChEBI" id="CHEBI:33019"/>
        <dbReference type="ChEBI" id="CHEBI:37565"/>
        <dbReference type="ChEBI" id="CHEBI:58805"/>
        <dbReference type="EC" id="2.7.7.65"/>
    </reaction>
</comment>
<evidence type="ECO:0000256" key="2">
    <source>
        <dbReference type="ARBA" id="ARBA00012528"/>
    </source>
</evidence>
<dbReference type="Pfam" id="PF00072">
    <property type="entry name" value="Response_reg"/>
    <property type="match status" value="1"/>
</dbReference>
<evidence type="ECO:0000256" key="1">
    <source>
        <dbReference type="ARBA" id="ARBA00001946"/>
    </source>
</evidence>
<dbReference type="PANTHER" id="PTHR45138">
    <property type="entry name" value="REGULATORY COMPONENTS OF SENSORY TRANSDUCTION SYSTEM"/>
    <property type="match status" value="1"/>
</dbReference>
<dbReference type="EMBL" id="CP072110">
    <property type="protein sequence ID" value="QTH63564.1"/>
    <property type="molecule type" value="Genomic_DNA"/>
</dbReference>
<dbReference type="GO" id="GO:0000160">
    <property type="term" value="P:phosphorelay signal transduction system"/>
    <property type="evidence" value="ECO:0007669"/>
    <property type="project" value="InterPro"/>
</dbReference>
<dbReference type="CDD" id="cd01949">
    <property type="entry name" value="GGDEF"/>
    <property type="match status" value="1"/>
</dbReference>
<feature type="domain" description="GGDEF" evidence="6">
    <location>
        <begin position="161"/>
        <end position="295"/>
    </location>
</feature>
<dbReference type="PROSITE" id="PS50887">
    <property type="entry name" value="GGDEF"/>
    <property type="match status" value="1"/>
</dbReference>
<dbReference type="PANTHER" id="PTHR45138:SF9">
    <property type="entry name" value="DIGUANYLATE CYCLASE DGCM-RELATED"/>
    <property type="match status" value="1"/>
</dbReference>
<feature type="modified residue" description="4-aspartylphosphate" evidence="4">
    <location>
        <position position="52"/>
    </location>
</feature>
<feature type="domain" description="Response regulatory" evidence="5">
    <location>
        <begin position="2"/>
        <end position="118"/>
    </location>
</feature>
<accession>A0A975DB80</accession>
<evidence type="ECO:0000259" key="5">
    <source>
        <dbReference type="PROSITE" id="PS50110"/>
    </source>
</evidence>
<dbReference type="NCBIfam" id="TIGR00254">
    <property type="entry name" value="GGDEF"/>
    <property type="match status" value="1"/>
</dbReference>
<keyword evidence="8" id="KW-1185">Reference proteome</keyword>
<dbReference type="InterPro" id="IPR029787">
    <property type="entry name" value="Nucleotide_cyclase"/>
</dbReference>
<dbReference type="GO" id="GO:0052621">
    <property type="term" value="F:diguanylate cyclase activity"/>
    <property type="evidence" value="ECO:0007669"/>
    <property type="project" value="UniProtKB-EC"/>
</dbReference>
<evidence type="ECO:0000313" key="7">
    <source>
        <dbReference type="EMBL" id="QTH63564.1"/>
    </source>
</evidence>
<dbReference type="KEGG" id="psym:J1N51_12665"/>
<proteinExistence type="predicted"/>
<dbReference type="InterPro" id="IPR050469">
    <property type="entry name" value="Diguanylate_Cyclase"/>
</dbReference>
<organism evidence="7 8">
    <name type="scientific">Psychrosphaera ytuae</name>
    <dbReference type="NCBI Taxonomy" id="2820710"/>
    <lineage>
        <taxon>Bacteria</taxon>
        <taxon>Pseudomonadati</taxon>
        <taxon>Pseudomonadota</taxon>
        <taxon>Gammaproteobacteria</taxon>
        <taxon>Alteromonadales</taxon>
        <taxon>Pseudoalteromonadaceae</taxon>
        <taxon>Psychrosphaera</taxon>
    </lineage>
</organism>
<dbReference type="RefSeq" id="WP_208831620.1">
    <property type="nucleotide sequence ID" value="NZ_CP072110.1"/>
</dbReference>
<protein>
    <recommendedName>
        <fullName evidence="2">diguanylate cyclase</fullName>
        <ecNumber evidence="2">2.7.7.65</ecNumber>
    </recommendedName>
</protein>
<dbReference type="Gene3D" id="3.30.70.270">
    <property type="match status" value="1"/>
</dbReference>
<dbReference type="GO" id="GO:0005886">
    <property type="term" value="C:plasma membrane"/>
    <property type="evidence" value="ECO:0007669"/>
    <property type="project" value="TreeGrafter"/>
</dbReference>
<dbReference type="AlphaFoldDB" id="A0A975DB80"/>
<dbReference type="Proteomes" id="UP000682739">
    <property type="component" value="Chromosome"/>
</dbReference>
<comment type="cofactor">
    <cofactor evidence="1">
        <name>Mg(2+)</name>
        <dbReference type="ChEBI" id="CHEBI:18420"/>
    </cofactor>
</comment>
<dbReference type="PROSITE" id="PS50110">
    <property type="entry name" value="RESPONSE_REGULATORY"/>
    <property type="match status" value="1"/>
</dbReference>
<dbReference type="SMART" id="SM00448">
    <property type="entry name" value="REC"/>
    <property type="match status" value="1"/>
</dbReference>
<dbReference type="InterPro" id="IPR011006">
    <property type="entry name" value="CheY-like_superfamily"/>
</dbReference>
<dbReference type="InterPro" id="IPR043128">
    <property type="entry name" value="Rev_trsase/Diguanyl_cyclase"/>
</dbReference>
<sequence>MNILIVEDEPVTRMLISSSVRNWGYEVSQVESAEQALAFLQQNEEYYIILTDWSLPGVSGLQMAQEIRARFDEPKYIIMLTNKNSEEDLIEAMEAGIDDYVTKPFSPGELRVRLRAGSRIIEQTQKLKFLANYDELTGIWNRRMLVTQMRNEWNRHSREELICSVLMLDIDHFKIVNDTYGHAGGDEALKVFSDVLKQSVRPYDLVGRFGGEEFTVLLPNTSMSEAKEVAERIRTEVESKIIHIKNDCSFNITVSIGVAERETSDKSVQELIGKADSALYFAKKEGRNQTVCWFGSEVTQ</sequence>
<dbReference type="Gene3D" id="3.40.50.2300">
    <property type="match status" value="1"/>
</dbReference>
<evidence type="ECO:0000256" key="4">
    <source>
        <dbReference type="PROSITE-ProRule" id="PRU00169"/>
    </source>
</evidence>
<reference evidence="7" key="1">
    <citation type="submission" date="2021-03" db="EMBL/GenBank/DDBJ databases">
        <title>Description of Psychrosphaera ytuae sp. nov. isolated from deep sea sediment of South China Sea.</title>
        <authorList>
            <person name="Zhang J."/>
            <person name="Xu X.-D."/>
        </authorList>
    </citation>
    <scope>NUCLEOTIDE SEQUENCE</scope>
    <source>
        <strain evidence="7">MTZ26</strain>
    </source>
</reference>
<name>A0A975DB80_9GAMM</name>
<dbReference type="SUPFAM" id="SSF52172">
    <property type="entry name" value="CheY-like"/>
    <property type="match status" value="1"/>
</dbReference>
<evidence type="ECO:0000259" key="6">
    <source>
        <dbReference type="PROSITE" id="PS50887"/>
    </source>
</evidence>
<dbReference type="Pfam" id="PF00990">
    <property type="entry name" value="GGDEF"/>
    <property type="match status" value="1"/>
</dbReference>
<dbReference type="SMART" id="SM00267">
    <property type="entry name" value="GGDEF"/>
    <property type="match status" value="1"/>
</dbReference>
<dbReference type="InterPro" id="IPR001789">
    <property type="entry name" value="Sig_transdc_resp-reg_receiver"/>
</dbReference>
<evidence type="ECO:0000313" key="8">
    <source>
        <dbReference type="Proteomes" id="UP000682739"/>
    </source>
</evidence>
<dbReference type="InterPro" id="IPR000160">
    <property type="entry name" value="GGDEF_dom"/>
</dbReference>
<gene>
    <name evidence="7" type="ORF">J1N51_12665</name>
</gene>
<dbReference type="GO" id="GO:1902201">
    <property type="term" value="P:negative regulation of bacterial-type flagellum-dependent cell motility"/>
    <property type="evidence" value="ECO:0007669"/>
    <property type="project" value="TreeGrafter"/>
</dbReference>
<dbReference type="FunFam" id="3.30.70.270:FF:000001">
    <property type="entry name" value="Diguanylate cyclase domain protein"/>
    <property type="match status" value="1"/>
</dbReference>
<dbReference type="EC" id="2.7.7.65" evidence="2"/>